<dbReference type="Gene3D" id="3.40.50.1820">
    <property type="entry name" value="alpha/beta hydrolase"/>
    <property type="match status" value="1"/>
</dbReference>
<dbReference type="Proteomes" id="UP001335737">
    <property type="component" value="Unassembled WGS sequence"/>
</dbReference>
<keyword evidence="3" id="KW-1185">Reference proteome</keyword>
<evidence type="ECO:0000259" key="1">
    <source>
        <dbReference type="Pfam" id="PF00561"/>
    </source>
</evidence>
<protein>
    <submittedName>
        <fullName evidence="2">Alpha/beta hydrolase</fullName>
    </submittedName>
</protein>
<accession>A0ABU6KJC6</accession>
<dbReference type="PRINTS" id="PR00412">
    <property type="entry name" value="EPOXHYDRLASE"/>
</dbReference>
<dbReference type="PANTHER" id="PTHR46438">
    <property type="entry name" value="ALPHA/BETA-HYDROLASES SUPERFAMILY PROTEIN"/>
    <property type="match status" value="1"/>
</dbReference>
<dbReference type="PRINTS" id="PR00111">
    <property type="entry name" value="ABHYDROLASE"/>
</dbReference>
<name>A0ABU6KJC6_9BACI</name>
<gene>
    <name evidence="2" type="ORF">QGM71_17190</name>
</gene>
<organism evidence="2 3">
    <name type="scientific">Virgibacillus tibetensis</name>
    <dbReference type="NCBI Taxonomy" id="3042313"/>
    <lineage>
        <taxon>Bacteria</taxon>
        <taxon>Bacillati</taxon>
        <taxon>Bacillota</taxon>
        <taxon>Bacilli</taxon>
        <taxon>Bacillales</taxon>
        <taxon>Bacillaceae</taxon>
        <taxon>Virgibacillus</taxon>
    </lineage>
</organism>
<dbReference type="GO" id="GO:0016787">
    <property type="term" value="F:hydrolase activity"/>
    <property type="evidence" value="ECO:0007669"/>
    <property type="project" value="UniProtKB-KW"/>
</dbReference>
<evidence type="ECO:0000313" key="3">
    <source>
        <dbReference type="Proteomes" id="UP001335737"/>
    </source>
</evidence>
<dbReference type="InterPro" id="IPR000073">
    <property type="entry name" value="AB_hydrolase_1"/>
</dbReference>
<comment type="caution">
    <text evidence="2">The sequence shown here is derived from an EMBL/GenBank/DDBJ whole genome shotgun (WGS) entry which is preliminary data.</text>
</comment>
<dbReference type="PANTHER" id="PTHR46438:SF11">
    <property type="entry name" value="LIPASE-RELATED"/>
    <property type="match status" value="1"/>
</dbReference>
<dbReference type="RefSeq" id="WP_327608775.1">
    <property type="nucleotide sequence ID" value="NZ_JARZFX010000011.1"/>
</dbReference>
<dbReference type="InterPro" id="IPR029058">
    <property type="entry name" value="AB_hydrolase_fold"/>
</dbReference>
<sequence>MKLNQYTKTMLPLTHGTIYCEYILNGKPPIILLHGFVSSTYTFNRLIPLLKENFSIIAIDFPGFGRSEKSKTFIYSYDNYAELVIECMDYFKLENAVIAGHSMGGQIALYTAEKIPQRVSKLILLASSGYLKGANNLMRYTSYLPLFSLVAKHKVQKQSVSETLKNVLYDHSLITPELIEEYKRPLKEKDFYKALVRLLRYREGDLSSERLHKIQTQSLLIWGDADKVVPLCIGKKLVEDLPNARIISYNKTGHLITEERPAEVNEQIISFTRST</sequence>
<keyword evidence="2" id="KW-0378">Hydrolase</keyword>
<proteinExistence type="predicted"/>
<dbReference type="Pfam" id="PF00561">
    <property type="entry name" value="Abhydrolase_1"/>
    <property type="match status" value="1"/>
</dbReference>
<dbReference type="InterPro" id="IPR000639">
    <property type="entry name" value="Epox_hydrolase-like"/>
</dbReference>
<evidence type="ECO:0000313" key="2">
    <source>
        <dbReference type="EMBL" id="MEC5425223.1"/>
    </source>
</evidence>
<feature type="domain" description="AB hydrolase-1" evidence="1">
    <location>
        <begin position="28"/>
        <end position="261"/>
    </location>
</feature>
<reference evidence="2 3" key="1">
    <citation type="journal article" date="2024" name="Int. J. Syst. Evol. Microbiol.">
        <title>Virgibacillus tibetensis sp. nov., isolated from salt lake on the Tibetan Plateau of China.</title>
        <authorList>
            <person name="Phurbu D."/>
            <person name="Liu Z.-X."/>
            <person name="Wang R."/>
            <person name="Zheng Y.-Y."/>
            <person name="Liu H.-C."/>
            <person name="Zhou Y.-G."/>
            <person name="Yu Y.-J."/>
            <person name="Li A.-H."/>
        </authorList>
    </citation>
    <scope>NUCLEOTIDE SEQUENCE [LARGE SCALE GENOMIC DNA]</scope>
    <source>
        <strain evidence="2 3">C22-A2</strain>
    </source>
</reference>
<dbReference type="SUPFAM" id="SSF53474">
    <property type="entry name" value="alpha/beta-Hydrolases"/>
    <property type="match status" value="1"/>
</dbReference>
<dbReference type="EMBL" id="JARZFX010000011">
    <property type="protein sequence ID" value="MEC5425223.1"/>
    <property type="molecule type" value="Genomic_DNA"/>
</dbReference>